<proteinExistence type="inferred from homology"/>
<dbReference type="SUPFAM" id="SSF50182">
    <property type="entry name" value="Sm-like ribonucleoproteins"/>
    <property type="match status" value="1"/>
</dbReference>
<dbReference type="SUPFAM" id="SSF82861">
    <property type="entry name" value="Mechanosensitive channel protein MscS (YggB), transmembrane region"/>
    <property type="match status" value="1"/>
</dbReference>
<evidence type="ECO:0000256" key="7">
    <source>
        <dbReference type="SAM" id="Phobius"/>
    </source>
</evidence>
<evidence type="ECO:0000256" key="1">
    <source>
        <dbReference type="ARBA" id="ARBA00004651"/>
    </source>
</evidence>
<dbReference type="InterPro" id="IPR023408">
    <property type="entry name" value="MscS_beta-dom_sf"/>
</dbReference>
<dbReference type="InterPro" id="IPR006685">
    <property type="entry name" value="MscS_channel_2nd"/>
</dbReference>
<dbReference type="EMBL" id="CP033578">
    <property type="protein sequence ID" value="AYV23390.1"/>
    <property type="molecule type" value="Genomic_DNA"/>
</dbReference>
<accession>A0A3G4VF53</accession>
<dbReference type="Gene3D" id="2.30.30.60">
    <property type="match status" value="1"/>
</dbReference>
<dbReference type="RefSeq" id="WP_124941404.1">
    <property type="nucleotide sequence ID" value="NZ_CP033578.1"/>
</dbReference>
<dbReference type="InterPro" id="IPR010920">
    <property type="entry name" value="LSM_dom_sf"/>
</dbReference>
<dbReference type="SUPFAM" id="SSF82689">
    <property type="entry name" value="Mechanosensitive channel protein MscS (YggB), C-terminal domain"/>
    <property type="match status" value="1"/>
</dbReference>
<dbReference type="GO" id="GO:0005886">
    <property type="term" value="C:plasma membrane"/>
    <property type="evidence" value="ECO:0007669"/>
    <property type="project" value="UniProtKB-SubCell"/>
</dbReference>
<feature type="transmembrane region" description="Helical" evidence="7">
    <location>
        <begin position="204"/>
        <end position="221"/>
    </location>
</feature>
<feature type="chain" id="PRO_5018191389" evidence="8">
    <location>
        <begin position="25"/>
        <end position="593"/>
    </location>
</feature>
<feature type="signal peptide" evidence="8">
    <location>
        <begin position="1"/>
        <end position="24"/>
    </location>
</feature>
<evidence type="ECO:0000256" key="5">
    <source>
        <dbReference type="ARBA" id="ARBA00022989"/>
    </source>
</evidence>
<keyword evidence="4 7" id="KW-0812">Transmembrane</keyword>
<evidence type="ECO:0000256" key="4">
    <source>
        <dbReference type="ARBA" id="ARBA00022692"/>
    </source>
</evidence>
<dbReference type="PANTHER" id="PTHR30566:SF5">
    <property type="entry name" value="MECHANOSENSITIVE ION CHANNEL PROTEIN 1, MITOCHONDRIAL-RELATED"/>
    <property type="match status" value="1"/>
</dbReference>
<name>A0A3G4VF53_9VIBR</name>
<feature type="transmembrane region" description="Helical" evidence="7">
    <location>
        <begin position="319"/>
        <end position="340"/>
    </location>
</feature>
<dbReference type="Proteomes" id="UP000279760">
    <property type="component" value="Chromosome 2"/>
</dbReference>
<evidence type="ECO:0000256" key="6">
    <source>
        <dbReference type="ARBA" id="ARBA00023136"/>
    </source>
</evidence>
<dbReference type="GO" id="GO:0008381">
    <property type="term" value="F:mechanosensitive monoatomic ion channel activity"/>
    <property type="evidence" value="ECO:0007669"/>
    <property type="project" value="UniProtKB-ARBA"/>
</dbReference>
<evidence type="ECO:0000256" key="3">
    <source>
        <dbReference type="ARBA" id="ARBA00022475"/>
    </source>
</evidence>
<comment type="similarity">
    <text evidence="2">Belongs to the MscS (TC 1.A.23) family.</text>
</comment>
<keyword evidence="5 7" id="KW-1133">Transmembrane helix</keyword>
<dbReference type="InterPro" id="IPR011014">
    <property type="entry name" value="MscS_channel_TM-2"/>
</dbReference>
<organism evidence="10 11">
    <name type="scientific">Vibrio mediterranei</name>
    <dbReference type="NCBI Taxonomy" id="689"/>
    <lineage>
        <taxon>Bacteria</taxon>
        <taxon>Pseudomonadati</taxon>
        <taxon>Pseudomonadota</taxon>
        <taxon>Gammaproteobacteria</taxon>
        <taxon>Vibrionales</taxon>
        <taxon>Vibrionaceae</taxon>
        <taxon>Vibrio</taxon>
    </lineage>
</organism>
<reference evidence="10 11" key="1">
    <citation type="submission" date="2018-11" db="EMBL/GenBank/DDBJ databases">
        <title>Complete Genome Sequence of Vbrio mediterranei 117-T6: a Potential Pathogen Bacteria Isolated from the Conchocelis of Pyropia.</title>
        <authorList>
            <person name="Liu Q."/>
        </authorList>
    </citation>
    <scope>NUCLEOTIDE SEQUENCE [LARGE SCALE GENOMIC DNA]</scope>
    <source>
        <strain evidence="10 11">117-T6</strain>
    </source>
</reference>
<dbReference type="Pfam" id="PF00924">
    <property type="entry name" value="MS_channel_2nd"/>
    <property type="match status" value="1"/>
</dbReference>
<protein>
    <submittedName>
        <fullName evidence="10">Mechanosensitive ion channel family protein</fullName>
    </submittedName>
</protein>
<dbReference type="AlphaFoldDB" id="A0A3G4VF53"/>
<feature type="domain" description="Mechanosensitive ion channel MscS" evidence="9">
    <location>
        <begin position="368"/>
        <end position="434"/>
    </location>
</feature>
<evidence type="ECO:0000313" key="11">
    <source>
        <dbReference type="Proteomes" id="UP000279760"/>
    </source>
</evidence>
<evidence type="ECO:0000259" key="9">
    <source>
        <dbReference type="Pfam" id="PF00924"/>
    </source>
</evidence>
<keyword evidence="3" id="KW-1003">Cell membrane</keyword>
<sequence length="593" mass="67713">MSLTHRFRWLTPLLLCVLCSPSFAATSRLLSNTSSPQQTLNSFIQASDELIQYWQQEELRTIGAELALTQAIRTMDLSLVPNRTRTVVVMERIILLREIIDRLDSEALKALPKSSSYDFWRFDNTDITITKLTDGERAGQYVFSANTIQQLPRWYRTLQPLPYNSSERLDYYTVFIHSPGPLFPKQFIASLPDKVHILYGPLPLWQWIAVLLLASTCYASIKMSVYLGQRWNQHWAQKNLKWKVGKLISLISCGFILYLTRQVMDQGIWLTGGVYQFITTCFFLAQFYILSWLIMATFKYGAALYAFKRNNGKHVDSSLITVLSRIFGGLTIIILGIYVIEFMGFSISPLLAGIGVGGLAVALAIRPVLENVINGLTLYADGGIKIGELCRYGDKLGTIESIGLRSTRIRTLERSLITIPNSEFANMEIDNLERRDKRRMEHTLRIRPELTQEQLKVLIVSIRRVLLQHPKVEPEPIRVRFCGIGEFAILVNTMCYIHCKDNEEFLSIQEDILFLMAQKIDTIGAQLAFSTQYQFAGHLSKTDQGLAEEAKQIVETWHTTNNYPFPDFSYEYKHEIKSSTVFPAKTSSVNRHG</sequence>
<gene>
    <name evidence="10" type="ORF">ECB94_19030</name>
</gene>
<feature type="transmembrane region" description="Helical" evidence="7">
    <location>
        <begin position="346"/>
        <end position="365"/>
    </location>
</feature>
<comment type="subcellular location">
    <subcellularLocation>
        <location evidence="1">Cell membrane</location>
        <topology evidence="1">Multi-pass membrane protein</topology>
    </subcellularLocation>
</comment>
<keyword evidence="6 7" id="KW-0472">Membrane</keyword>
<feature type="transmembrane region" description="Helical" evidence="7">
    <location>
        <begin position="242"/>
        <end position="261"/>
    </location>
</feature>
<feature type="transmembrane region" description="Helical" evidence="7">
    <location>
        <begin position="273"/>
        <end position="298"/>
    </location>
</feature>
<evidence type="ECO:0000256" key="8">
    <source>
        <dbReference type="SAM" id="SignalP"/>
    </source>
</evidence>
<dbReference type="Gene3D" id="1.10.287.1260">
    <property type="match status" value="1"/>
</dbReference>
<evidence type="ECO:0000256" key="2">
    <source>
        <dbReference type="ARBA" id="ARBA00008017"/>
    </source>
</evidence>
<keyword evidence="8" id="KW-0732">Signal</keyword>
<dbReference type="InterPro" id="IPR011066">
    <property type="entry name" value="MscS_channel_C_sf"/>
</dbReference>
<dbReference type="PANTHER" id="PTHR30566">
    <property type="entry name" value="YNAI-RELATED MECHANOSENSITIVE ION CHANNEL"/>
    <property type="match status" value="1"/>
</dbReference>
<evidence type="ECO:0000313" key="10">
    <source>
        <dbReference type="EMBL" id="AYV23390.1"/>
    </source>
</evidence>